<evidence type="ECO:0000256" key="9">
    <source>
        <dbReference type="PIRSR" id="PIRSR001084-3"/>
    </source>
</evidence>
<feature type="active site" description="Proton donor" evidence="7">
    <location>
        <position position="150"/>
    </location>
</feature>
<comment type="similarity">
    <text evidence="2 6">Belongs to the glycosyl hydrolase 42 family.</text>
</comment>
<feature type="binding site" evidence="9">
    <location>
        <position position="160"/>
    </location>
    <ligand>
        <name>Zn(2+)</name>
        <dbReference type="ChEBI" id="CHEBI:29105"/>
    </ligand>
</feature>
<keyword evidence="4 6" id="KW-0378">Hydrolase</keyword>
<gene>
    <name evidence="14" type="ORF">EV384_2778</name>
</gene>
<dbReference type="GO" id="GO:0046872">
    <property type="term" value="F:metal ion binding"/>
    <property type="evidence" value="ECO:0007669"/>
    <property type="project" value="UniProtKB-KW"/>
</dbReference>
<dbReference type="InterPro" id="IPR013738">
    <property type="entry name" value="Beta_galactosidase_Trimer"/>
</dbReference>
<dbReference type="SUPFAM" id="SSF52317">
    <property type="entry name" value="Class I glutamine amidotransferase-like"/>
    <property type="match status" value="1"/>
</dbReference>
<feature type="domain" description="Beta-galactosidase C-terminal" evidence="13">
    <location>
        <begin position="605"/>
        <end position="660"/>
    </location>
</feature>
<dbReference type="EC" id="3.2.1.23" evidence="3 6"/>
<accession>A0A4V2GD34</accession>
<dbReference type="InterPro" id="IPR013780">
    <property type="entry name" value="Glyco_hydro_b"/>
</dbReference>
<dbReference type="GO" id="GO:0004565">
    <property type="term" value="F:beta-galactosidase activity"/>
    <property type="evidence" value="ECO:0007669"/>
    <property type="project" value="UniProtKB-EC"/>
</dbReference>
<keyword evidence="9" id="KW-0862">Zinc</keyword>
<evidence type="ECO:0000256" key="2">
    <source>
        <dbReference type="ARBA" id="ARBA00005940"/>
    </source>
</evidence>
<dbReference type="InterPro" id="IPR013739">
    <property type="entry name" value="Beta_galactosidase_C"/>
</dbReference>
<evidence type="ECO:0000259" key="12">
    <source>
        <dbReference type="Pfam" id="PF08532"/>
    </source>
</evidence>
<evidence type="ECO:0000256" key="7">
    <source>
        <dbReference type="PIRSR" id="PIRSR001084-1"/>
    </source>
</evidence>
<dbReference type="GO" id="GO:0009341">
    <property type="term" value="C:beta-galactosidase complex"/>
    <property type="evidence" value="ECO:0007669"/>
    <property type="project" value="InterPro"/>
</dbReference>
<dbReference type="Gene3D" id="3.20.20.80">
    <property type="entry name" value="Glycosidases"/>
    <property type="match status" value="1"/>
</dbReference>
<dbReference type="Pfam" id="PF02449">
    <property type="entry name" value="Glyco_hydro_42"/>
    <property type="match status" value="1"/>
</dbReference>
<feature type="binding site" evidence="9">
    <location>
        <position position="115"/>
    </location>
    <ligand>
        <name>Zn(2+)</name>
        <dbReference type="ChEBI" id="CHEBI:29105"/>
    </ligand>
</feature>
<proteinExistence type="inferred from homology"/>
<evidence type="ECO:0000256" key="8">
    <source>
        <dbReference type="PIRSR" id="PIRSR001084-2"/>
    </source>
</evidence>
<organism evidence="14 15">
    <name type="scientific">Micromonospora kangleipakensis</name>
    <dbReference type="NCBI Taxonomy" id="1077942"/>
    <lineage>
        <taxon>Bacteria</taxon>
        <taxon>Bacillati</taxon>
        <taxon>Actinomycetota</taxon>
        <taxon>Actinomycetes</taxon>
        <taxon>Micromonosporales</taxon>
        <taxon>Micromonosporaceae</taxon>
        <taxon>Micromonospora</taxon>
    </lineage>
</organism>
<dbReference type="Proteomes" id="UP000294114">
    <property type="component" value="Unassembled WGS sequence"/>
</dbReference>
<dbReference type="InterPro" id="IPR013529">
    <property type="entry name" value="Glyco_hydro_42_N"/>
</dbReference>
<sequence length="690" mass="75612">MRSWHGEGIWYGADFNPEQWPEQTWVEDVALMRRAGVNLVSVGIFSWALLEPAPGEFDFGWLDRALDVLHGGGINVDLATATASPPPWLAHRYPETLPRRADGAILWPGGRQAYCPSSPVFRERSLALVEAVARRYAEHPAVVMWHVSNELGCHNVHCYCDVSAEAFRRWLRDRYGDLAALNAAWGTAFWSQRYHDWAEINPPRTAPTFANPTQQLDFLRFSSDEQRAQLRAEREVLKRLAPQPVTTNFMIGTGIKYLDYHSWASDVDVVANDHYLTAADPEAHVGLALAADHTRGVAGGDPWLLMEHSTSAVNWQPRNVAKTPGQLRRNSLAHVARGADGVLFFQWRASRAGAEKFHSALVPHAGPETKVFREVCRLGADLRALAEVRGSRVDADVAILFDYEAWWGAELDSHPSVDVTYADRLAALHGALWRAGVTADVVHPSTDLSGYRLVLVPTLYLVHDADAEALRRYVEAGGTALVTYFSGIVDEHDHIRLGGYPGAFRELLGIRTEEFFPLRAGERVRLDDGATADVWTEWLHPEGAEVLASYADGPLPGVPALTRHPAGAGAAWYVGTRLDEAATDRLVARLLAESGVRPPVPAPAGVEVVRRRDADRSWLFVINHTDAEARLAVTGTELLDAARCDGELVVPAGEVAVVREEAATDRPIAAGSTAGVPTAEPPVDRAAEPA</sequence>
<feature type="binding site" evidence="8">
    <location>
        <position position="111"/>
    </location>
    <ligand>
        <name>substrate</name>
    </ligand>
</feature>
<keyword evidence="15" id="KW-1185">Reference proteome</keyword>
<feature type="binding site" evidence="9">
    <location>
        <position position="158"/>
    </location>
    <ligand>
        <name>Zn(2+)</name>
        <dbReference type="ChEBI" id="CHEBI:29105"/>
    </ligand>
</feature>
<dbReference type="InterPro" id="IPR029062">
    <property type="entry name" value="Class_I_gatase-like"/>
</dbReference>
<dbReference type="Gene3D" id="2.60.40.1180">
    <property type="entry name" value="Golgi alpha-mannosidase II"/>
    <property type="match status" value="1"/>
</dbReference>
<dbReference type="OrthoDB" id="9800974at2"/>
<feature type="binding site" evidence="8">
    <location>
        <position position="315"/>
    </location>
    <ligand>
        <name>substrate</name>
    </ligand>
</feature>
<dbReference type="CDD" id="cd03143">
    <property type="entry name" value="A4_beta-galactosidase_middle_domain"/>
    <property type="match status" value="1"/>
</dbReference>
<name>A0A4V2GD34_9ACTN</name>
<feature type="binding site" evidence="8">
    <location>
        <position position="149"/>
    </location>
    <ligand>
        <name>substrate</name>
    </ligand>
</feature>
<dbReference type="PIRSF" id="PIRSF001084">
    <property type="entry name" value="B-galactosidase"/>
    <property type="match status" value="1"/>
</dbReference>
<feature type="domain" description="Beta-galactosidase trimerisation" evidence="12">
    <location>
        <begin position="395"/>
        <end position="596"/>
    </location>
</feature>
<dbReference type="PANTHER" id="PTHR36447:SF1">
    <property type="entry name" value="BETA-GALACTOSIDASE GANA"/>
    <property type="match status" value="1"/>
</dbReference>
<dbReference type="RefSeq" id="WP_130333527.1">
    <property type="nucleotide sequence ID" value="NZ_SHLD01000001.1"/>
</dbReference>
<protein>
    <recommendedName>
        <fullName evidence="3 6">Beta-galactosidase</fullName>
        <shortName evidence="6">Beta-gal</shortName>
        <ecNumber evidence="3 6">3.2.1.23</ecNumber>
    </recommendedName>
</protein>
<dbReference type="InterPro" id="IPR003476">
    <property type="entry name" value="Glyco_hydro_42"/>
</dbReference>
<evidence type="ECO:0000256" key="4">
    <source>
        <dbReference type="ARBA" id="ARBA00022801"/>
    </source>
</evidence>
<keyword evidence="9" id="KW-0479">Metal-binding</keyword>
<evidence type="ECO:0000256" key="6">
    <source>
        <dbReference type="PIRNR" id="PIRNR001084"/>
    </source>
</evidence>
<dbReference type="GO" id="GO:0006012">
    <property type="term" value="P:galactose metabolic process"/>
    <property type="evidence" value="ECO:0007669"/>
    <property type="project" value="InterPro"/>
</dbReference>
<dbReference type="EMBL" id="SHLD01000001">
    <property type="protein sequence ID" value="RZU74326.1"/>
    <property type="molecule type" value="Genomic_DNA"/>
</dbReference>
<evidence type="ECO:0000256" key="5">
    <source>
        <dbReference type="ARBA" id="ARBA00023295"/>
    </source>
</evidence>
<feature type="region of interest" description="Disordered" evidence="10">
    <location>
        <begin position="664"/>
        <end position="690"/>
    </location>
</feature>
<dbReference type="AlphaFoldDB" id="A0A4V2GD34"/>
<keyword evidence="5 6" id="KW-0326">Glycosidase</keyword>
<dbReference type="SUPFAM" id="SSF51445">
    <property type="entry name" value="(Trans)glycosidases"/>
    <property type="match status" value="1"/>
</dbReference>
<comment type="catalytic activity">
    <reaction evidence="1 6">
        <text>Hydrolysis of terminal non-reducing beta-D-galactose residues in beta-D-galactosides.</text>
        <dbReference type="EC" id="3.2.1.23"/>
    </reaction>
</comment>
<evidence type="ECO:0000313" key="15">
    <source>
        <dbReference type="Proteomes" id="UP000294114"/>
    </source>
</evidence>
<dbReference type="Gene3D" id="3.40.50.880">
    <property type="match status" value="1"/>
</dbReference>
<reference evidence="14 15" key="1">
    <citation type="submission" date="2019-02" db="EMBL/GenBank/DDBJ databases">
        <title>Sequencing the genomes of 1000 actinobacteria strains.</title>
        <authorList>
            <person name="Klenk H.-P."/>
        </authorList>
    </citation>
    <scope>NUCLEOTIDE SEQUENCE [LARGE SCALE GENOMIC DNA]</scope>
    <source>
        <strain evidence="14 15">DSM 45612</strain>
    </source>
</reference>
<evidence type="ECO:0000259" key="13">
    <source>
        <dbReference type="Pfam" id="PF08533"/>
    </source>
</evidence>
<dbReference type="PANTHER" id="PTHR36447">
    <property type="entry name" value="BETA-GALACTOSIDASE GANA"/>
    <property type="match status" value="1"/>
</dbReference>
<evidence type="ECO:0000256" key="3">
    <source>
        <dbReference type="ARBA" id="ARBA00012756"/>
    </source>
</evidence>
<feature type="active site" description="Nucleophile" evidence="7">
    <location>
        <position position="307"/>
    </location>
</feature>
<evidence type="ECO:0000256" key="10">
    <source>
        <dbReference type="SAM" id="MobiDB-lite"/>
    </source>
</evidence>
<evidence type="ECO:0000313" key="14">
    <source>
        <dbReference type="EMBL" id="RZU74326.1"/>
    </source>
</evidence>
<dbReference type="InterPro" id="IPR017853">
    <property type="entry name" value="GH"/>
</dbReference>
<feature type="domain" description="Glycoside hydrolase family 42 N-terminal" evidence="11">
    <location>
        <begin position="14"/>
        <end position="384"/>
    </location>
</feature>
<evidence type="ECO:0000256" key="1">
    <source>
        <dbReference type="ARBA" id="ARBA00001412"/>
    </source>
</evidence>
<dbReference type="Pfam" id="PF08533">
    <property type="entry name" value="Glyco_hydro_42C"/>
    <property type="match status" value="1"/>
</dbReference>
<dbReference type="Pfam" id="PF08532">
    <property type="entry name" value="Glyco_hydro_42M"/>
    <property type="match status" value="1"/>
</dbReference>
<comment type="caution">
    <text evidence="14">The sequence shown here is derived from an EMBL/GenBank/DDBJ whole genome shotgun (WGS) entry which is preliminary data.</text>
</comment>
<evidence type="ECO:0000259" key="11">
    <source>
        <dbReference type="Pfam" id="PF02449"/>
    </source>
</evidence>